<organism evidence="2 3">
    <name type="scientific">Slackia heliotrinireducens (strain ATCC 29202 / DSM 20476 / NCTC 11029 / RHS 1)</name>
    <name type="common">Peptococcus heliotrinreducens</name>
    <dbReference type="NCBI Taxonomy" id="471855"/>
    <lineage>
        <taxon>Bacteria</taxon>
        <taxon>Bacillati</taxon>
        <taxon>Actinomycetota</taxon>
        <taxon>Coriobacteriia</taxon>
        <taxon>Eggerthellales</taxon>
        <taxon>Eggerthellaceae</taxon>
        <taxon>Slackia</taxon>
    </lineage>
</organism>
<dbReference type="SUPFAM" id="SSF101262">
    <property type="entry name" value="Methenyltetrahydrofolate cyclohydrolase-like"/>
    <property type="match status" value="1"/>
</dbReference>
<keyword evidence="3" id="KW-1185">Reference proteome</keyword>
<dbReference type="InterPro" id="IPR036178">
    <property type="entry name" value="Formintransfe-cycloase-like_sf"/>
</dbReference>
<evidence type="ECO:0000313" key="2">
    <source>
        <dbReference type="EMBL" id="ACV23105.1"/>
    </source>
</evidence>
<keyword evidence="2" id="KW-0378">Hydrolase</keyword>
<dbReference type="KEGG" id="shi:Shel_20940"/>
<gene>
    <name evidence="2" type="ordered locus">Shel_20940</name>
</gene>
<name>C7N870_SLAHD</name>
<dbReference type="GO" id="GO:0016787">
    <property type="term" value="F:hydrolase activity"/>
    <property type="evidence" value="ECO:0007669"/>
    <property type="project" value="UniProtKB-KW"/>
</dbReference>
<dbReference type="Pfam" id="PF04961">
    <property type="entry name" value="FTCD_C"/>
    <property type="match status" value="1"/>
</dbReference>
<dbReference type="eggNOG" id="COG3404">
    <property type="taxonomic scope" value="Bacteria"/>
</dbReference>
<dbReference type="AlphaFoldDB" id="C7N870"/>
<sequence>MQERLTQLSCDDFASKLAAKESVPGGGGAAALAGALGAALGSMVGNFTIGKKKYADVQDDIERMCASAEGIRIRLLDLVQKDAEAFEPLSRAYGIPKEDPMRAQVLEEATLAACQAPLEMMRAICEAIDLLEEMGRKGSRMLLSDVGCGAYLCAAALQAASLNIFVNTATLANRETAQRLDCEVDSMLASYVPLANDVAAQVEAAIRRD</sequence>
<proteinExistence type="predicted"/>
<accession>C7N870</accession>
<evidence type="ECO:0000313" key="3">
    <source>
        <dbReference type="Proteomes" id="UP000002026"/>
    </source>
</evidence>
<protein>
    <submittedName>
        <fullName evidence="2">Methenyl tetrahydrofolate cyclohydrolase</fullName>
    </submittedName>
</protein>
<dbReference type="Proteomes" id="UP000002026">
    <property type="component" value="Chromosome"/>
</dbReference>
<dbReference type="InterPro" id="IPR007044">
    <property type="entry name" value="Cyclodeamin/CycHdrlase"/>
</dbReference>
<dbReference type="RefSeq" id="WP_012799205.1">
    <property type="nucleotide sequence ID" value="NC_013165.1"/>
</dbReference>
<feature type="domain" description="Cyclodeaminase/cyclohydrolase" evidence="1">
    <location>
        <begin position="9"/>
        <end position="185"/>
    </location>
</feature>
<evidence type="ECO:0000259" key="1">
    <source>
        <dbReference type="Pfam" id="PF04961"/>
    </source>
</evidence>
<reference evidence="2 3" key="1">
    <citation type="journal article" date="2009" name="Stand. Genomic Sci.">
        <title>Complete genome sequence of Slackia heliotrinireducens type strain (RHS 1).</title>
        <authorList>
            <person name="Pukall R."/>
            <person name="Lapidus A."/>
            <person name="Nolan M."/>
            <person name="Copeland A."/>
            <person name="Glavina Del Rio T."/>
            <person name="Lucas S."/>
            <person name="Chen F."/>
            <person name="Tice H."/>
            <person name="Cheng J.F."/>
            <person name="Chertkov O."/>
            <person name="Bruce D."/>
            <person name="Goodwin L."/>
            <person name="Kuske C."/>
            <person name="Brettin T."/>
            <person name="Detter J.C."/>
            <person name="Han C."/>
            <person name="Pitluck S."/>
            <person name="Pati A."/>
            <person name="Mavrommatis K."/>
            <person name="Ivanova N."/>
            <person name="Ovchinnikova G."/>
            <person name="Chen A."/>
            <person name="Palaniappan K."/>
            <person name="Schneider S."/>
            <person name="Rohde M."/>
            <person name="Chain P."/>
            <person name="D'haeseleer P."/>
            <person name="Goker M."/>
            <person name="Bristow J."/>
            <person name="Eisen J.A."/>
            <person name="Markowitz V."/>
            <person name="Kyrpides N.C."/>
            <person name="Klenk H.P."/>
            <person name="Hugenholtz P."/>
        </authorList>
    </citation>
    <scope>NUCLEOTIDE SEQUENCE [LARGE SCALE GENOMIC DNA]</scope>
    <source>
        <strain evidence="3">ATCC 29202 / DSM 20476 / NCTC 11029 / RHS 1</strain>
    </source>
</reference>
<dbReference type="Gene3D" id="1.20.120.680">
    <property type="entry name" value="Formiminotetrahydrofolate cyclodeaminase monomer, up-and-down helical bundle"/>
    <property type="match status" value="1"/>
</dbReference>
<dbReference type="STRING" id="471855.Shel_20940"/>
<dbReference type="HOGENOM" id="CLU_088419_0_1_11"/>
<dbReference type="EMBL" id="CP001684">
    <property type="protein sequence ID" value="ACV23105.1"/>
    <property type="molecule type" value="Genomic_DNA"/>
</dbReference>